<dbReference type="PANTHER" id="PTHR38593:SF1">
    <property type="entry name" value="BLR2558 PROTEIN"/>
    <property type="match status" value="1"/>
</dbReference>
<gene>
    <name evidence="3" type="ORF">SPHINGO391_520181</name>
</gene>
<organism evidence="3 4">
    <name type="scientific">Sphingomonas aurantiaca</name>
    <dbReference type="NCBI Taxonomy" id="185949"/>
    <lineage>
        <taxon>Bacteria</taxon>
        <taxon>Pseudomonadati</taxon>
        <taxon>Pseudomonadota</taxon>
        <taxon>Alphaproteobacteria</taxon>
        <taxon>Sphingomonadales</taxon>
        <taxon>Sphingomonadaceae</taxon>
        <taxon>Sphingomonas</taxon>
    </lineage>
</organism>
<accession>A0A5E8ARE6</accession>
<dbReference type="EMBL" id="CABVLI010000048">
    <property type="protein sequence ID" value="VVT31505.1"/>
    <property type="molecule type" value="Genomic_DNA"/>
</dbReference>
<dbReference type="InterPro" id="IPR025419">
    <property type="entry name" value="DUF4142"/>
</dbReference>
<dbReference type="Gene3D" id="1.20.1260.10">
    <property type="match status" value="1"/>
</dbReference>
<sequence length="192" mass="20411">MLRTLILSSAAAIMMATPVVAQDMMASTGSLTPTEVGVSPLAATSATDYVKLAADSDMYEIQSSRLALTKSKRDDIKSFAQQMITDHTGTTKALMAALKNDDRTIARPSTKLSAANAAKIALLKKAPKATFDDLFLQQQAQAHQAAWALHKGYATDGTDAALKQVASTAVPVIERHLQHAKQMLPAGLSPVY</sequence>
<dbReference type="PANTHER" id="PTHR38593">
    <property type="entry name" value="BLR2558 PROTEIN"/>
    <property type="match status" value="1"/>
</dbReference>
<name>A0A5E8ARE6_9SPHN</name>
<dbReference type="Pfam" id="PF13628">
    <property type="entry name" value="DUF4142"/>
    <property type="match status" value="1"/>
</dbReference>
<evidence type="ECO:0000256" key="1">
    <source>
        <dbReference type="SAM" id="SignalP"/>
    </source>
</evidence>
<evidence type="ECO:0000259" key="2">
    <source>
        <dbReference type="Pfam" id="PF13628"/>
    </source>
</evidence>
<feature type="domain" description="DUF4142" evidence="2">
    <location>
        <begin position="46"/>
        <end position="183"/>
    </location>
</feature>
<keyword evidence="1" id="KW-0732">Signal</keyword>
<reference evidence="3 4" key="1">
    <citation type="submission" date="2019-09" db="EMBL/GenBank/DDBJ databases">
        <authorList>
            <person name="Dittami M. S."/>
        </authorList>
    </citation>
    <scope>NUCLEOTIDE SEQUENCE [LARGE SCALE GENOMIC DNA]</scope>
    <source>
        <strain evidence="3">SPHINGO391</strain>
    </source>
</reference>
<feature type="chain" id="PRO_5022672283" description="DUF4142 domain-containing protein" evidence="1">
    <location>
        <begin position="22"/>
        <end position="192"/>
    </location>
</feature>
<dbReference type="AlphaFoldDB" id="A0A5E8ARE6"/>
<evidence type="ECO:0000313" key="4">
    <source>
        <dbReference type="Proteomes" id="UP000326857"/>
    </source>
</evidence>
<evidence type="ECO:0000313" key="3">
    <source>
        <dbReference type="EMBL" id="VVT31505.1"/>
    </source>
</evidence>
<protein>
    <recommendedName>
        <fullName evidence="2">DUF4142 domain-containing protein</fullName>
    </recommendedName>
</protein>
<proteinExistence type="predicted"/>
<feature type="signal peptide" evidence="1">
    <location>
        <begin position="1"/>
        <end position="21"/>
    </location>
</feature>
<dbReference type="InterPro" id="IPR012347">
    <property type="entry name" value="Ferritin-like"/>
</dbReference>
<dbReference type="Proteomes" id="UP000326857">
    <property type="component" value="Unassembled WGS sequence"/>
</dbReference>